<organism evidence="2 3">
    <name type="scientific">Achlya hypogyna</name>
    <name type="common">Oomycete</name>
    <name type="synonym">Protoachlya hypogyna</name>
    <dbReference type="NCBI Taxonomy" id="1202772"/>
    <lineage>
        <taxon>Eukaryota</taxon>
        <taxon>Sar</taxon>
        <taxon>Stramenopiles</taxon>
        <taxon>Oomycota</taxon>
        <taxon>Saprolegniomycetes</taxon>
        <taxon>Saprolegniales</taxon>
        <taxon>Achlyaceae</taxon>
        <taxon>Achlya</taxon>
    </lineage>
</organism>
<name>A0A1V9YRE6_ACHHY</name>
<sequence>MGREGKQRKLKRAKAETSTLKKKSRGSYALGVDLRRLREQLDQLGLQLVPMEADGNCLFRTLSDQLYGDQTHFAEVRGSIVEYIKSHQEDLEPFMEDEEAFDHYCNRMADDGVWGGNLELYVASQLWQRHVVVDGNRTTIDCGNTKAAAWHVCYYNDEHYDSIRLIDDDLTSSPLAIALPVDNKICVESSVDRGERKKVALQKLQNEFPTTDADELEALFDKLQCDPAKVRQKLTTKSKKSKHVVKIKKRR</sequence>
<dbReference type="STRING" id="1202772.A0A1V9YRE6"/>
<dbReference type="EMBL" id="JNBR01001383">
    <property type="protein sequence ID" value="OQR88344.1"/>
    <property type="molecule type" value="Genomic_DNA"/>
</dbReference>
<dbReference type="Pfam" id="PF02338">
    <property type="entry name" value="OTU"/>
    <property type="match status" value="1"/>
</dbReference>
<dbReference type="PANTHER" id="PTHR12419">
    <property type="entry name" value="OTU DOMAIN CONTAINING PROTEIN"/>
    <property type="match status" value="1"/>
</dbReference>
<comment type="caution">
    <text evidence="2">The sequence shown here is derived from an EMBL/GenBank/DDBJ whole genome shotgun (WGS) entry which is preliminary data.</text>
</comment>
<dbReference type="GO" id="GO:0004843">
    <property type="term" value="F:cysteine-type deubiquitinase activity"/>
    <property type="evidence" value="ECO:0007669"/>
    <property type="project" value="TreeGrafter"/>
</dbReference>
<dbReference type="OrthoDB" id="415023at2759"/>
<protein>
    <recommendedName>
        <fullName evidence="1">OTU domain-containing protein</fullName>
    </recommendedName>
</protein>
<dbReference type="AlphaFoldDB" id="A0A1V9YRE6"/>
<reference evidence="2 3" key="1">
    <citation type="journal article" date="2014" name="Genome Biol. Evol.">
        <title>The secreted proteins of Achlya hypogyna and Thraustotheca clavata identify the ancestral oomycete secretome and reveal gene acquisitions by horizontal gene transfer.</title>
        <authorList>
            <person name="Misner I."/>
            <person name="Blouin N."/>
            <person name="Leonard G."/>
            <person name="Richards T.A."/>
            <person name="Lane C.E."/>
        </authorList>
    </citation>
    <scope>NUCLEOTIDE SEQUENCE [LARGE SCALE GENOMIC DNA]</scope>
    <source>
        <strain evidence="2 3">ATCC 48635</strain>
    </source>
</reference>
<dbReference type="Proteomes" id="UP000243579">
    <property type="component" value="Unassembled WGS sequence"/>
</dbReference>
<dbReference type="PANTHER" id="PTHR12419:SF7">
    <property type="entry name" value="OTU DOMAIN-CONTAINING PROTEIN 3"/>
    <property type="match status" value="1"/>
</dbReference>
<dbReference type="InterPro" id="IPR003323">
    <property type="entry name" value="OTU_dom"/>
</dbReference>
<feature type="domain" description="OTU" evidence="1">
    <location>
        <begin position="46"/>
        <end position="166"/>
    </location>
</feature>
<dbReference type="Gene3D" id="3.90.70.80">
    <property type="match status" value="1"/>
</dbReference>
<dbReference type="CDD" id="cd22771">
    <property type="entry name" value="OTU_plant_OTU7-like"/>
    <property type="match status" value="1"/>
</dbReference>
<dbReference type="InterPro" id="IPR050704">
    <property type="entry name" value="Peptidase_C85-like"/>
</dbReference>
<keyword evidence="3" id="KW-1185">Reference proteome</keyword>
<dbReference type="PROSITE" id="PS50802">
    <property type="entry name" value="OTU"/>
    <property type="match status" value="1"/>
</dbReference>
<accession>A0A1V9YRE6</accession>
<evidence type="ECO:0000313" key="2">
    <source>
        <dbReference type="EMBL" id="OQR88344.1"/>
    </source>
</evidence>
<dbReference type="SUPFAM" id="SSF54001">
    <property type="entry name" value="Cysteine proteinases"/>
    <property type="match status" value="1"/>
</dbReference>
<dbReference type="InterPro" id="IPR038765">
    <property type="entry name" value="Papain-like_cys_pep_sf"/>
</dbReference>
<evidence type="ECO:0000259" key="1">
    <source>
        <dbReference type="PROSITE" id="PS50802"/>
    </source>
</evidence>
<proteinExistence type="predicted"/>
<gene>
    <name evidence="2" type="ORF">ACHHYP_06868</name>
</gene>
<evidence type="ECO:0000313" key="3">
    <source>
        <dbReference type="Proteomes" id="UP000243579"/>
    </source>
</evidence>
<dbReference type="GO" id="GO:0016579">
    <property type="term" value="P:protein deubiquitination"/>
    <property type="evidence" value="ECO:0007669"/>
    <property type="project" value="TreeGrafter"/>
</dbReference>